<dbReference type="EMBL" id="LR588407">
    <property type="protein sequence ID" value="VTO16801.1"/>
    <property type="molecule type" value="Genomic_DNA"/>
</dbReference>
<keyword evidence="1" id="KW-0812">Transmembrane</keyword>
<gene>
    <name evidence="2" type="ORF">NCTC9239_02211</name>
</gene>
<sequence>MWFGYFLFALQHPWGWLTLFSPIYVYWFMGYGSAAPGNERHMRKTRPDYEDYARRVPGMFPRLPFGGR</sequence>
<dbReference type="KEGG" id="bvy:NCTC9239_02211"/>
<dbReference type="Gene3D" id="1.20.120.1630">
    <property type="match status" value="1"/>
</dbReference>
<evidence type="ECO:0000313" key="3">
    <source>
        <dbReference type="Proteomes" id="UP000309952"/>
    </source>
</evidence>
<keyword evidence="1" id="KW-0472">Membrane</keyword>
<dbReference type="Pfam" id="PF06966">
    <property type="entry name" value="DUF1295"/>
    <property type="match status" value="1"/>
</dbReference>
<dbReference type="Proteomes" id="UP000309952">
    <property type="component" value="Chromosome"/>
</dbReference>
<evidence type="ECO:0000313" key="2">
    <source>
        <dbReference type="EMBL" id="VTO16801.1"/>
    </source>
</evidence>
<dbReference type="InterPro" id="IPR010721">
    <property type="entry name" value="UstE-like"/>
</dbReference>
<feature type="transmembrane region" description="Helical" evidence="1">
    <location>
        <begin position="14"/>
        <end position="34"/>
    </location>
</feature>
<dbReference type="AlphaFoldDB" id="A0A4P1KAN2"/>
<evidence type="ECO:0000256" key="1">
    <source>
        <dbReference type="SAM" id="Phobius"/>
    </source>
</evidence>
<name>A0A4P1KAN2_9CAUL</name>
<keyword evidence="1" id="KW-1133">Transmembrane helix</keyword>
<proteinExistence type="predicted"/>
<keyword evidence="3" id="KW-1185">Reference proteome</keyword>
<protein>
    <submittedName>
        <fullName evidence="2">Predicted membrane protein</fullName>
    </submittedName>
</protein>
<reference evidence="2 3" key="1">
    <citation type="submission" date="2019-04" db="EMBL/GenBank/DDBJ databases">
        <authorList>
            <consortium name="Pathogen Informatics"/>
        </authorList>
    </citation>
    <scope>NUCLEOTIDE SEQUENCE [LARGE SCALE GENOMIC DNA]</scope>
    <source>
        <strain evidence="2 3">NCTC9239</strain>
    </source>
</reference>
<accession>A0A4P1KAN2</accession>
<organism evidence="2 3">
    <name type="scientific">Brevundimonas vancanneytii</name>
    <dbReference type="NCBI Taxonomy" id="1325724"/>
    <lineage>
        <taxon>Bacteria</taxon>
        <taxon>Pseudomonadati</taxon>
        <taxon>Pseudomonadota</taxon>
        <taxon>Alphaproteobacteria</taxon>
        <taxon>Caulobacterales</taxon>
        <taxon>Caulobacteraceae</taxon>
        <taxon>Brevundimonas</taxon>
    </lineage>
</organism>